<dbReference type="RefSeq" id="WP_188257911.1">
    <property type="nucleotide sequence ID" value="NZ_JABVCF010000024.1"/>
</dbReference>
<evidence type="ECO:0000313" key="3">
    <source>
        <dbReference type="Proteomes" id="UP000680348"/>
    </source>
</evidence>
<proteinExistence type="predicted"/>
<name>A0A942E1Z4_9HYPH</name>
<comment type="caution">
    <text evidence="2">The sequence shown here is derived from an EMBL/GenBank/DDBJ whole genome shotgun (WGS) entry which is preliminary data.</text>
</comment>
<accession>A0A942E1Z4</accession>
<dbReference type="AlphaFoldDB" id="A0A942E1Z4"/>
<evidence type="ECO:0000313" key="2">
    <source>
        <dbReference type="EMBL" id="MBS3652359.1"/>
    </source>
</evidence>
<protein>
    <submittedName>
        <fullName evidence="2">Uncharacterized protein</fullName>
    </submittedName>
</protein>
<feature type="region of interest" description="Disordered" evidence="1">
    <location>
        <begin position="47"/>
        <end position="68"/>
    </location>
</feature>
<sequence>MGTGRTIIVGGTHNGKRIISEPLSVTEAILRFQWMRDRGYSILTMTDSTTGHDYDVDQFSPPPSWEKH</sequence>
<keyword evidence="3" id="KW-1185">Reference proteome</keyword>
<dbReference type="EMBL" id="JAGWCR010000024">
    <property type="protein sequence ID" value="MBS3652359.1"/>
    <property type="molecule type" value="Genomic_DNA"/>
</dbReference>
<reference evidence="2" key="1">
    <citation type="submission" date="2021-04" db="EMBL/GenBank/DDBJ databases">
        <title>Pseudaminobacter soli sp. nov., isolated from paddy soil contaminated by heavy metals.</title>
        <authorList>
            <person name="Zhang K."/>
        </authorList>
    </citation>
    <scope>NUCLEOTIDE SEQUENCE</scope>
    <source>
        <strain evidence="2">19-2017</strain>
    </source>
</reference>
<organism evidence="2 3">
    <name type="scientific">Pseudaminobacter soli</name>
    <name type="common">ex Zhang et al. 2022</name>
    <dbReference type="NCBI Taxonomy" id="2831468"/>
    <lineage>
        <taxon>Bacteria</taxon>
        <taxon>Pseudomonadati</taxon>
        <taxon>Pseudomonadota</taxon>
        <taxon>Alphaproteobacteria</taxon>
        <taxon>Hyphomicrobiales</taxon>
        <taxon>Phyllobacteriaceae</taxon>
        <taxon>Pseudaminobacter</taxon>
    </lineage>
</organism>
<gene>
    <name evidence="2" type="ORF">KEU06_27590</name>
</gene>
<dbReference type="Proteomes" id="UP000680348">
    <property type="component" value="Unassembled WGS sequence"/>
</dbReference>
<evidence type="ECO:0000256" key="1">
    <source>
        <dbReference type="SAM" id="MobiDB-lite"/>
    </source>
</evidence>